<feature type="chain" id="PRO_5038568378" description="Lipoprotein" evidence="1">
    <location>
        <begin position="21"/>
        <end position="314"/>
    </location>
</feature>
<comment type="caution">
    <text evidence="2">The sequence shown here is derived from an EMBL/GenBank/DDBJ whole genome shotgun (WGS) entry which is preliminary data.</text>
</comment>
<sequence>MKKLLIAVLLIGALFLAACSESKSDKETVADGFDQLIEADTYEATSVVDLNVDVENMDPFMAPYIDMINNFEISADTKYDGEREMQETVLNMNGQMAPMSFDVSIPFLQDMKNQTMYVETDSLIENFSMMLGMIPEDLKGKLIKIDMNELEGYEEEQINYEDIQNQAIEVVNDYFDEKDEEDFSKEDDYYVVTFDEEDLKNLMERMMNELGDELGEEVTEEDIEQMKSDIDEMMEYVTINTLEVRNKMDGDYIENQIVNMDFSFDDKEGTAGDIQMAVDTTYQNYNGDIEFTIDPENSEVIDVQELESLMGPGF</sequence>
<evidence type="ECO:0000256" key="1">
    <source>
        <dbReference type="SAM" id="SignalP"/>
    </source>
</evidence>
<protein>
    <recommendedName>
        <fullName evidence="4">Lipoprotein</fullName>
    </recommendedName>
</protein>
<keyword evidence="3" id="KW-1185">Reference proteome</keyword>
<proteinExistence type="predicted"/>
<keyword evidence="1" id="KW-0732">Signal</keyword>
<gene>
    <name evidence="2" type="ORF">CEY16_06785</name>
</gene>
<organism evidence="2 3">
    <name type="scientific">Halalkalibacillus sediminis</name>
    <dbReference type="NCBI Taxonomy" id="2018042"/>
    <lineage>
        <taxon>Bacteria</taxon>
        <taxon>Bacillati</taxon>
        <taxon>Bacillota</taxon>
        <taxon>Bacilli</taxon>
        <taxon>Bacillales</taxon>
        <taxon>Bacillaceae</taxon>
        <taxon>Halalkalibacillus</taxon>
    </lineage>
</organism>
<dbReference type="Proteomes" id="UP000243524">
    <property type="component" value="Unassembled WGS sequence"/>
</dbReference>
<reference evidence="2 3" key="1">
    <citation type="submission" date="2017-06" db="EMBL/GenBank/DDBJ databases">
        <title>the draft geome sequence of Illustriluteabacillus marina B3227.</title>
        <authorList>
            <person name="He R.-H."/>
            <person name="Du Z.-J."/>
        </authorList>
    </citation>
    <scope>NUCLEOTIDE SEQUENCE [LARGE SCALE GENOMIC DNA]</scope>
    <source>
        <strain evidence="2 3">B3227</strain>
    </source>
</reference>
<name>A0A2I0QTG8_9BACI</name>
<dbReference type="OrthoDB" id="2967708at2"/>
<dbReference type="AlphaFoldDB" id="A0A2I0QTG8"/>
<dbReference type="EMBL" id="PJNH01000002">
    <property type="protein sequence ID" value="PKR77637.1"/>
    <property type="molecule type" value="Genomic_DNA"/>
</dbReference>
<evidence type="ECO:0000313" key="3">
    <source>
        <dbReference type="Proteomes" id="UP000243524"/>
    </source>
</evidence>
<evidence type="ECO:0000313" key="2">
    <source>
        <dbReference type="EMBL" id="PKR77637.1"/>
    </source>
</evidence>
<accession>A0A2I0QTG8</accession>
<feature type="signal peptide" evidence="1">
    <location>
        <begin position="1"/>
        <end position="20"/>
    </location>
</feature>
<evidence type="ECO:0008006" key="4">
    <source>
        <dbReference type="Google" id="ProtNLM"/>
    </source>
</evidence>
<dbReference type="RefSeq" id="WP_101331245.1">
    <property type="nucleotide sequence ID" value="NZ_PJNH01000002.1"/>
</dbReference>
<dbReference type="PROSITE" id="PS51257">
    <property type="entry name" value="PROKAR_LIPOPROTEIN"/>
    <property type="match status" value="1"/>
</dbReference>